<protein>
    <recommendedName>
        <fullName evidence="10">T-complex protein 1 subunit zeta</fullName>
    </recommendedName>
    <alternativeName>
        <fullName evidence="11">CCT-zeta</fullName>
    </alternativeName>
</protein>
<keyword evidence="4" id="KW-0479">Metal-binding</keyword>
<evidence type="ECO:0000256" key="13">
    <source>
        <dbReference type="SAM" id="MobiDB-lite"/>
    </source>
</evidence>
<dbReference type="OrthoDB" id="341421at2759"/>
<comment type="caution">
    <text evidence="15">The sequence shown here is derived from an EMBL/GenBank/DDBJ whole genome shotgun (WGS) entry which is preliminary data.</text>
</comment>
<reference evidence="15" key="1">
    <citation type="journal article" date="2021" name="Nat. Commun.">
        <title>Genetic determinants of endophytism in the Arabidopsis root mycobiome.</title>
        <authorList>
            <person name="Mesny F."/>
            <person name="Miyauchi S."/>
            <person name="Thiergart T."/>
            <person name="Pickel B."/>
            <person name="Atanasova L."/>
            <person name="Karlsson M."/>
            <person name="Huettel B."/>
            <person name="Barry K.W."/>
            <person name="Haridas S."/>
            <person name="Chen C."/>
            <person name="Bauer D."/>
            <person name="Andreopoulos W."/>
            <person name="Pangilinan J."/>
            <person name="LaButti K."/>
            <person name="Riley R."/>
            <person name="Lipzen A."/>
            <person name="Clum A."/>
            <person name="Drula E."/>
            <person name="Henrissat B."/>
            <person name="Kohler A."/>
            <person name="Grigoriev I.V."/>
            <person name="Martin F.M."/>
            <person name="Hacquard S."/>
        </authorList>
    </citation>
    <scope>NUCLEOTIDE SEQUENCE</scope>
    <source>
        <strain evidence="15">MPI-SDFR-AT-0068</strain>
    </source>
</reference>
<evidence type="ECO:0000256" key="3">
    <source>
        <dbReference type="ARBA" id="ARBA00022490"/>
    </source>
</evidence>
<dbReference type="Gene3D" id="6.10.140.2220">
    <property type="match status" value="1"/>
</dbReference>
<organism evidence="15 16">
    <name type="scientific">Fusarium tricinctum</name>
    <dbReference type="NCBI Taxonomy" id="61284"/>
    <lineage>
        <taxon>Eukaryota</taxon>
        <taxon>Fungi</taxon>
        <taxon>Dikarya</taxon>
        <taxon>Ascomycota</taxon>
        <taxon>Pezizomycotina</taxon>
        <taxon>Sordariomycetes</taxon>
        <taxon>Hypocreomycetidae</taxon>
        <taxon>Hypocreales</taxon>
        <taxon>Nectriaceae</taxon>
        <taxon>Fusarium</taxon>
        <taxon>Fusarium tricinctum species complex</taxon>
    </lineage>
</organism>
<evidence type="ECO:0000256" key="11">
    <source>
        <dbReference type="ARBA" id="ARBA00044261"/>
    </source>
</evidence>
<evidence type="ECO:0000256" key="4">
    <source>
        <dbReference type="ARBA" id="ARBA00022723"/>
    </source>
</evidence>
<dbReference type="InterPro" id="IPR027409">
    <property type="entry name" value="GroEL-like_apical_dom_sf"/>
</dbReference>
<dbReference type="GO" id="GO:0140662">
    <property type="term" value="F:ATP-dependent protein folding chaperone"/>
    <property type="evidence" value="ECO:0007669"/>
    <property type="project" value="InterPro"/>
</dbReference>
<evidence type="ECO:0000256" key="10">
    <source>
        <dbReference type="ARBA" id="ARBA00039582"/>
    </source>
</evidence>
<keyword evidence="6 12" id="KW-0863">Zinc-finger</keyword>
<keyword evidence="16" id="KW-1185">Reference proteome</keyword>
<dbReference type="SUPFAM" id="SSF52029">
    <property type="entry name" value="GroEL apical domain-like"/>
    <property type="match status" value="1"/>
</dbReference>
<dbReference type="NCBIfam" id="TIGR02347">
    <property type="entry name" value="chap_CCT_zeta"/>
    <property type="match status" value="1"/>
</dbReference>
<feature type="domain" description="MYND-type" evidence="14">
    <location>
        <begin position="1038"/>
        <end position="1081"/>
    </location>
</feature>
<comment type="similarity">
    <text evidence="2">Belongs to the TCP-1 chaperonin family.</text>
</comment>
<dbReference type="FunFam" id="1.10.560.10:FF:000058">
    <property type="entry name" value="T-complex protein 1 subunit zeta"/>
    <property type="match status" value="1"/>
</dbReference>
<evidence type="ECO:0000256" key="6">
    <source>
        <dbReference type="ARBA" id="ARBA00022771"/>
    </source>
</evidence>
<dbReference type="CDD" id="cd03342">
    <property type="entry name" value="TCP1_zeta"/>
    <property type="match status" value="1"/>
</dbReference>
<dbReference type="GO" id="GO:0016887">
    <property type="term" value="F:ATP hydrolysis activity"/>
    <property type="evidence" value="ECO:0007669"/>
    <property type="project" value="InterPro"/>
</dbReference>
<comment type="subcellular location">
    <subcellularLocation>
        <location evidence="1">Cytoplasm</location>
    </subcellularLocation>
</comment>
<keyword evidence="9" id="KW-0143">Chaperone</keyword>
<accession>A0A8K0RWD1</accession>
<dbReference type="PROSITE" id="PS00750">
    <property type="entry name" value="TCP1_1"/>
    <property type="match status" value="1"/>
</dbReference>
<dbReference type="Gene3D" id="3.50.7.10">
    <property type="entry name" value="GroEL"/>
    <property type="match status" value="1"/>
</dbReference>
<dbReference type="InterPro" id="IPR027974">
    <property type="entry name" value="DUF4470"/>
</dbReference>
<dbReference type="InterPro" id="IPR017998">
    <property type="entry name" value="Chaperone_TCP-1"/>
</dbReference>
<evidence type="ECO:0000313" key="15">
    <source>
        <dbReference type="EMBL" id="KAH7245981.1"/>
    </source>
</evidence>
<dbReference type="GO" id="GO:0008270">
    <property type="term" value="F:zinc ion binding"/>
    <property type="evidence" value="ECO:0007669"/>
    <property type="project" value="UniProtKB-KW"/>
</dbReference>
<dbReference type="PROSITE" id="PS50865">
    <property type="entry name" value="ZF_MYND_2"/>
    <property type="match status" value="1"/>
</dbReference>
<keyword evidence="3" id="KW-0963">Cytoplasm</keyword>
<keyword evidence="7" id="KW-0862">Zinc</keyword>
<dbReference type="SUPFAM" id="SSF54849">
    <property type="entry name" value="GroEL-intermediate domain like"/>
    <property type="match status" value="1"/>
</dbReference>
<evidence type="ECO:0000256" key="8">
    <source>
        <dbReference type="ARBA" id="ARBA00022840"/>
    </source>
</evidence>
<name>A0A8K0RWD1_9HYPO</name>
<evidence type="ECO:0000259" key="14">
    <source>
        <dbReference type="PROSITE" id="PS50865"/>
    </source>
</evidence>
<dbReference type="InterPro" id="IPR027413">
    <property type="entry name" value="GROEL-like_equatorial_sf"/>
</dbReference>
<dbReference type="SUPFAM" id="SSF144232">
    <property type="entry name" value="HIT/MYND zinc finger-like"/>
    <property type="match status" value="1"/>
</dbReference>
<dbReference type="Proteomes" id="UP000813427">
    <property type="component" value="Unassembled WGS sequence"/>
</dbReference>
<dbReference type="Pfam" id="PF00118">
    <property type="entry name" value="Cpn60_TCP1"/>
    <property type="match status" value="1"/>
</dbReference>
<dbReference type="GO" id="GO:0005832">
    <property type="term" value="C:chaperonin-containing T-complex"/>
    <property type="evidence" value="ECO:0007669"/>
    <property type="project" value="UniProtKB-ARBA"/>
</dbReference>
<evidence type="ECO:0000256" key="12">
    <source>
        <dbReference type="PROSITE-ProRule" id="PRU00134"/>
    </source>
</evidence>
<dbReference type="Pfam" id="PF01753">
    <property type="entry name" value="zf-MYND"/>
    <property type="match status" value="1"/>
</dbReference>
<dbReference type="PANTHER" id="PTHR11353">
    <property type="entry name" value="CHAPERONIN"/>
    <property type="match status" value="1"/>
</dbReference>
<feature type="region of interest" description="Disordered" evidence="13">
    <location>
        <begin position="1097"/>
        <end position="1117"/>
    </location>
</feature>
<gene>
    <name evidence="15" type="ORF">BKA59DRAFT_493371</name>
</gene>
<dbReference type="GO" id="GO:0051082">
    <property type="term" value="F:unfolded protein binding"/>
    <property type="evidence" value="ECO:0007669"/>
    <property type="project" value="InterPro"/>
</dbReference>
<dbReference type="PROSITE" id="PS01360">
    <property type="entry name" value="ZF_MYND_1"/>
    <property type="match status" value="1"/>
</dbReference>
<evidence type="ECO:0000313" key="16">
    <source>
        <dbReference type="Proteomes" id="UP000813427"/>
    </source>
</evidence>
<dbReference type="Gene3D" id="1.10.560.10">
    <property type="entry name" value="GroEL-like equatorial domain"/>
    <property type="match status" value="1"/>
</dbReference>
<dbReference type="GO" id="GO:0005524">
    <property type="term" value="F:ATP binding"/>
    <property type="evidence" value="ECO:0007669"/>
    <property type="project" value="UniProtKB-KW"/>
</dbReference>
<keyword evidence="5" id="KW-0547">Nucleotide-binding</keyword>
<dbReference type="InterPro" id="IPR002423">
    <property type="entry name" value="Cpn60/GroEL/TCP-1"/>
</dbReference>
<proteinExistence type="inferred from homology"/>
<dbReference type="SUPFAM" id="SSF48592">
    <property type="entry name" value="GroEL equatorial domain-like"/>
    <property type="match status" value="1"/>
</dbReference>
<evidence type="ECO:0000256" key="5">
    <source>
        <dbReference type="ARBA" id="ARBA00022741"/>
    </source>
</evidence>
<keyword evidence="8" id="KW-0067">ATP-binding</keyword>
<evidence type="ECO:0000256" key="2">
    <source>
        <dbReference type="ARBA" id="ARBA00008020"/>
    </source>
</evidence>
<dbReference type="Pfam" id="PF14737">
    <property type="entry name" value="DUF4470"/>
    <property type="match status" value="1"/>
</dbReference>
<evidence type="ECO:0000256" key="7">
    <source>
        <dbReference type="ARBA" id="ARBA00022833"/>
    </source>
</evidence>
<dbReference type="InterPro" id="IPR012722">
    <property type="entry name" value="Chap_CCT_zeta"/>
</dbReference>
<dbReference type="PROSITE" id="PS00751">
    <property type="entry name" value="TCP1_2"/>
    <property type="match status" value="1"/>
</dbReference>
<dbReference type="Gene3D" id="3.30.260.10">
    <property type="entry name" value="TCP-1-like chaperonin intermediate domain"/>
    <property type="match status" value="1"/>
</dbReference>
<dbReference type="InterPro" id="IPR002893">
    <property type="entry name" value="Znf_MYND"/>
</dbReference>
<evidence type="ECO:0000256" key="9">
    <source>
        <dbReference type="ARBA" id="ARBA00023186"/>
    </source>
</evidence>
<dbReference type="InterPro" id="IPR027410">
    <property type="entry name" value="TCP-1-like_intermed_sf"/>
</dbReference>
<dbReference type="EMBL" id="JAGPXF010000004">
    <property type="protein sequence ID" value="KAH7245981.1"/>
    <property type="molecule type" value="Genomic_DNA"/>
</dbReference>
<dbReference type="FunFam" id="3.50.7.10:FF:000004">
    <property type="entry name" value="T-complex protein 1 subunit zeta"/>
    <property type="match status" value="1"/>
</dbReference>
<dbReference type="InterPro" id="IPR002194">
    <property type="entry name" value="Chaperonin_TCP-1_CS"/>
</dbReference>
<sequence length="1641" mass="180474">MLTSTVAVKTGFLYAAGNTPATSLTKSVPQGQDVDILSLGCGDLRNILYTAYLENGLPQRKIDITCCDVAEPIIARNAFFLTFLLSEDCKLSSEQLWNTVSAVSEIAAKLLNISKSLDDWNTSSYGKYLRFCDADTLTAAVKSQSDRNTNMAAMRSAAPLSLQSGLALLEASEQYWKDGTVTPRKAEDKLPNPLLASLLSEDSLLHYGTYATLLHGFAASSAAKVQFNEWLSAFKSLKESIVIRFVVADALTLCHSFQTAQTTGKPANLYRRTWDSRPLILDSKNYGKGDTSNLSGPLLKDEPWASLFTELLIKPEGSRKNALEKLLCGHAPTISLLLGFSPVQYWTNAKVESHVDEIFLGLMNESKGETQTRNRLAWKRDNQFSSQTRHGKLHIDPKQLIKLLSPLYDYMFEAENISKAEEGHQGAISYSHFIRTSFAAMLKIVMNRVATEWSNMYHRFFLASNGMQDLCLQLHLHGVNTEPWLIQESRSIPENGGFNRWKSLPPVVAITVVHKNQGAKLASPPLVGSVRSSHGATEAWQNMFGDVQIAFGNVETRKMPNEDEFEVTIQRDRDGWAGDAPLIASFYVPTSTLQNEPNSALVGLCVPPTGQNSLVFGPILGMTMTVFETRAADKSNVFVTKHLPGQNAYPLLCSAVKPLDNSVNQGQEDKATKILLEITPSESVITAITGHLDITSKKGKALLKDKVPIEFHQRNPFTIDIVFGDNQYTCPLKFPVPITKDGLKSRVARTTGYVELIAPLAQPGSSPELLDFLYPSAISASGVPATLNITQLNLDNLPVLDLESKDRNRWMTTLTSLQFSAREKHLRNTRDENDISHDPVVNFKESVFTMFMLASGLQGGQTGLFAISHPKRGGIHMLIFVSAIRIDGDAASVVLDAAVIPFTMELVTSGRMQSFLLILRELECGSIDVDDGELDLWKKALPSMVERCRTWSHNKSCEYKKKGATIPLSLKDSEQVLCSCGNGNLPEDFISLPEWENAAPNAVRLAISPTYAIPFNEEVIDPAEIPSMGNPVTRIERCRSCGKPEGQAGVTLKKCSRCQKVKYCSGECQKKDWKKHRADWCKLPSCLHEIYNHVGRTTSQPQGRVPSSLKTPRRQRRGEALKVNISAGEGLQDVLKSNLGPLGTIKMLIKLTKDGNVLLREMQIQNPTAVMIARAATAQDDICGDGTTSVVMLVGELLKQADRYISEGLHPRIITDGFEVAKIEALKFLDGFKLAKEVDRELLLSVARTSLATKLNSTLAANLTPDIVDAVLAIYEAPAKPDLHMVEIMKMQHRTAADTRLIRGLALDHGARHPDMPKRLENCYILTLNVSLEYEKTEINSSFFYSSAEQRDKLVESERRFVDAKLKKIVELKKELCGNDGTKNFVVINQKGIDPLSLDVLAKNNILALRRAKRRNMERLQLVCGGTAQNSVDDLSEEVLGWAGLVYEQTLGEEKFTFVEEVKDPKSVTLMIKGPNAHTIAQVTDAVRDGLRSVYNMIVDKSVVPGAGAFQVACASHLKSDAFGKSVKGKAKWGVSAFADALLIIPKTLAANAGLDIQDALADLQDEYADGNIVGLNLETGEPMDPELEGVFDSYRVLRNCIASSSSIASNLLLCDELLKARQMGRAGGPGPGMDGPNDHM</sequence>
<evidence type="ECO:0000256" key="1">
    <source>
        <dbReference type="ARBA" id="ARBA00004496"/>
    </source>
</evidence>